<evidence type="ECO:0000313" key="2">
    <source>
        <dbReference type="EMBL" id="MTE17323.1"/>
    </source>
</evidence>
<name>A0A6I3L2R4_9NOCA</name>
<sequence length="153" mass="15675">MRAAGPVHGVLTAVIGALLLIDAVITLGFEVLFLPIYAGQAHIPEPTPVLAASSLASGMTDGAIPVPLTALAAAVVNVLLVMGMGVLTQRIGVMALPILVWAFGFLICAGFSPSGYALLIGDWPTMLLLICGLLPAGMYLYYRATVRLAGTGG</sequence>
<feature type="transmembrane region" description="Helical" evidence="1">
    <location>
        <begin position="12"/>
        <end position="38"/>
    </location>
</feature>
<dbReference type="EMBL" id="WMBB01000022">
    <property type="protein sequence ID" value="MTE17323.1"/>
    <property type="molecule type" value="Genomic_DNA"/>
</dbReference>
<keyword evidence="3" id="KW-1185">Reference proteome</keyword>
<dbReference type="RefSeq" id="WP_230330138.1">
    <property type="nucleotide sequence ID" value="NZ_WMBB01000022.1"/>
</dbReference>
<keyword evidence="1" id="KW-1133">Transmembrane helix</keyword>
<proteinExistence type="predicted"/>
<dbReference type="AlphaFoldDB" id="A0A6I3L2R4"/>
<reference evidence="2 3" key="1">
    <citation type="submission" date="2019-11" db="EMBL/GenBank/DDBJ databases">
        <title>Nocardia sp. nov. CT2-14 isolated from soil.</title>
        <authorList>
            <person name="Kanchanasin P."/>
            <person name="Tanasupawat S."/>
            <person name="Yuki M."/>
            <person name="Kudo T."/>
        </authorList>
    </citation>
    <scope>NUCLEOTIDE SEQUENCE [LARGE SCALE GENOMIC DNA]</scope>
    <source>
        <strain evidence="2 3">CT2-14</strain>
    </source>
</reference>
<protein>
    <submittedName>
        <fullName evidence="2">Uncharacterized protein</fullName>
    </submittedName>
</protein>
<accession>A0A6I3L2R4</accession>
<evidence type="ECO:0000313" key="3">
    <source>
        <dbReference type="Proteomes" id="UP000432464"/>
    </source>
</evidence>
<feature type="transmembrane region" description="Helical" evidence="1">
    <location>
        <begin position="125"/>
        <end position="142"/>
    </location>
</feature>
<comment type="caution">
    <text evidence="2">The sequence shown here is derived from an EMBL/GenBank/DDBJ whole genome shotgun (WGS) entry which is preliminary data.</text>
</comment>
<feature type="transmembrane region" description="Helical" evidence="1">
    <location>
        <begin position="64"/>
        <end position="87"/>
    </location>
</feature>
<gene>
    <name evidence="2" type="ORF">GLP40_31880</name>
</gene>
<evidence type="ECO:0000256" key="1">
    <source>
        <dbReference type="SAM" id="Phobius"/>
    </source>
</evidence>
<dbReference type="Proteomes" id="UP000432464">
    <property type="component" value="Unassembled WGS sequence"/>
</dbReference>
<feature type="transmembrane region" description="Helical" evidence="1">
    <location>
        <begin position="99"/>
        <end position="119"/>
    </location>
</feature>
<keyword evidence="1" id="KW-0812">Transmembrane</keyword>
<organism evidence="2 3">
    <name type="scientific">Nocardia aurantiaca</name>
    <dbReference type="NCBI Taxonomy" id="2675850"/>
    <lineage>
        <taxon>Bacteria</taxon>
        <taxon>Bacillati</taxon>
        <taxon>Actinomycetota</taxon>
        <taxon>Actinomycetes</taxon>
        <taxon>Mycobacteriales</taxon>
        <taxon>Nocardiaceae</taxon>
        <taxon>Nocardia</taxon>
    </lineage>
</organism>
<keyword evidence="1" id="KW-0472">Membrane</keyword>